<evidence type="ECO:0000313" key="3">
    <source>
        <dbReference type="EMBL" id="MZZ13603.1"/>
    </source>
</evidence>
<reference evidence="1" key="1">
    <citation type="submission" date="2015-06" db="EMBL/GenBank/DDBJ databases">
        <authorList>
            <person name="Radhakrishnan R."/>
            <person name="Underwood A."/>
            <person name="Al-Shahib A."/>
        </authorList>
    </citation>
    <scope>NUCLEOTIDE SEQUENCE</scope>
    <source>
        <strain evidence="1">P19_London_7_VIM_2_05_10</strain>
    </source>
</reference>
<reference evidence="3" key="7">
    <citation type="submission" date="2020-01" db="EMBL/GenBank/DDBJ databases">
        <title>Bacteria Cultured from War Wounds Associated with the Conflict in Eastern Ukraine.</title>
        <authorList>
            <person name="Snesrud E."/>
            <person name="Galac M.R."/>
            <person name="Mc Gann P."/>
            <person name="Valentine K."/>
            <person name="Viacheslav K."/>
        </authorList>
    </citation>
    <scope>NUCLEOTIDE SEQUENCE</scope>
    <source>
        <strain evidence="3">VNMU148</strain>
    </source>
</reference>
<accession>A0A073A4P7</accession>
<evidence type="ECO:0000313" key="4">
    <source>
        <dbReference type="EMBL" id="RCI73287.1"/>
    </source>
</evidence>
<reference evidence="5 9" key="3">
    <citation type="submission" date="2017-08" db="EMBL/GenBank/DDBJ databases">
        <authorList>
            <person name="Feschi L."/>
            <person name="Jeukens J."/>
            <person name="Emond-Rheault J.-G."/>
            <person name="Kukavica-Ibrulj I."/>
            <person name="Boyle B."/>
            <person name="Levesque R.C."/>
        </authorList>
    </citation>
    <scope>NUCLEOTIDE SEQUENCE [LARGE SCALE GENOMIC DNA]</scope>
    <source>
        <strain evidence="5 9">PA-W36</strain>
    </source>
</reference>
<keyword evidence="6" id="KW-0238">DNA-binding</keyword>
<dbReference type="EMBL" id="WOAD01000010">
    <property type="protein sequence ID" value="MUI36206.1"/>
    <property type="molecule type" value="Genomic_DNA"/>
</dbReference>
<evidence type="ECO:0000313" key="5">
    <source>
        <dbReference type="EMBL" id="RPM23518.1"/>
    </source>
</evidence>
<dbReference type="AlphaFoldDB" id="A0A073A4P7"/>
<dbReference type="EMBL" id="CP136986">
    <property type="protein sequence ID" value="WOS80063.1"/>
    <property type="molecule type" value="Genomic_DNA"/>
</dbReference>
<dbReference type="Proteomes" id="UP000284767">
    <property type="component" value="Unassembled WGS sequence"/>
</dbReference>
<proteinExistence type="predicted"/>
<gene>
    <name evidence="4" type="ORF">DT376_19140</name>
    <name evidence="2" type="ORF">GNQ48_14430</name>
    <name evidence="3" type="ORF">GUL26_15230</name>
    <name evidence="5" type="ORF">IPC1295_03160</name>
    <name evidence="6" type="ORF">L4V69_13185</name>
    <name evidence="1" type="ORF">PAERUG_P19_London_7_VIM_2_05_10_03528</name>
</gene>
<evidence type="ECO:0000313" key="10">
    <source>
        <dbReference type="Proteomes" id="UP000433532"/>
    </source>
</evidence>
<dbReference type="KEGG" id="paeb:NCGM1900_3244"/>
<protein>
    <submittedName>
        <fullName evidence="6">DNA-binding protein</fullName>
    </submittedName>
</protein>
<reference evidence="7" key="2">
    <citation type="submission" date="2015-06" db="EMBL/GenBank/DDBJ databases">
        <authorList>
            <person name="Radhakrishnan Rajesh"/>
            <person name="Underwood Anthony"/>
            <person name="Al-Shahib Ali"/>
        </authorList>
    </citation>
    <scope>NUCLEOTIDE SEQUENCE [LARGE SCALE GENOMIC DNA]</scope>
    <source>
        <strain evidence="7">P19_London_7_VIM_2_05_10</strain>
    </source>
</reference>
<dbReference type="Proteomes" id="UP000253594">
    <property type="component" value="Unassembled WGS sequence"/>
</dbReference>
<reference evidence="6" key="8">
    <citation type="submission" date="2023-06" db="EMBL/GenBank/DDBJ databases">
        <authorList>
            <consortium name="Clinical and Environmental Microbiology Branch: Whole genome sequencing antimicrobial resistance pathogens in the healthcare setting"/>
        </authorList>
    </citation>
    <scope>NUCLEOTIDE SEQUENCE</scope>
    <source>
        <strain evidence="6">2021CK-01020</strain>
    </source>
</reference>
<reference evidence="4 8" key="4">
    <citation type="submission" date="2018-07" db="EMBL/GenBank/DDBJ databases">
        <title>Mechanisms of high-level aminoglycoside resistance among Gram-negative pathogens in Brazil.</title>
        <authorList>
            <person name="Ballaben A.S."/>
            <person name="Darini A.L.C."/>
            <person name="Doi Y."/>
        </authorList>
    </citation>
    <scope>NUCLEOTIDE SEQUENCE [LARGE SCALE GENOMIC DNA]</scope>
    <source>
        <strain evidence="4 8">B2-305</strain>
    </source>
</reference>
<sequence>MKVEELPQEGFAECPRYITLMRFAFLTGLSDRPDLLYAWIESGDLPMRTFGTQRLVDMQKLQKRIEEAKKGADSTG</sequence>
<dbReference type="EMBL" id="CVVU01000208">
    <property type="protein sequence ID" value="CRP13269.1"/>
    <property type="molecule type" value="Genomic_DNA"/>
</dbReference>
<evidence type="ECO:0000313" key="8">
    <source>
        <dbReference type="Proteomes" id="UP000253594"/>
    </source>
</evidence>
<name>A0A073A4P7_PSEAI</name>
<dbReference type="EMBL" id="NSNE01000001">
    <property type="protein sequence ID" value="RPM23518.1"/>
    <property type="molecule type" value="Genomic_DNA"/>
</dbReference>
<evidence type="ECO:0000313" key="6">
    <source>
        <dbReference type="EMBL" id="WOS80063.1"/>
    </source>
</evidence>
<accession>A0A1S1C620</accession>
<dbReference type="EMBL" id="WXZT01000011">
    <property type="protein sequence ID" value="MZZ13603.1"/>
    <property type="molecule type" value="Genomic_DNA"/>
</dbReference>
<dbReference type="GO" id="GO:0003677">
    <property type="term" value="F:DNA binding"/>
    <property type="evidence" value="ECO:0007669"/>
    <property type="project" value="UniProtKB-KW"/>
</dbReference>
<dbReference type="SMR" id="A0A073A4P7"/>
<evidence type="ECO:0000313" key="9">
    <source>
        <dbReference type="Proteomes" id="UP000284767"/>
    </source>
</evidence>
<evidence type="ECO:0000313" key="1">
    <source>
        <dbReference type="EMBL" id="CRP13269.1"/>
    </source>
</evidence>
<dbReference type="RefSeq" id="WP_003091282.1">
    <property type="nucleotide sequence ID" value="NZ_AP014622.1"/>
</dbReference>
<dbReference type="Proteomes" id="UP001297540">
    <property type="component" value="Chromosome"/>
</dbReference>
<evidence type="ECO:0000313" key="2">
    <source>
        <dbReference type="EMBL" id="MUI36206.1"/>
    </source>
</evidence>
<dbReference type="Proteomes" id="UP000045039">
    <property type="component" value="Unassembled WGS sequence"/>
</dbReference>
<dbReference type="EMBL" id="QORE01000659">
    <property type="protein sequence ID" value="RCI73287.1"/>
    <property type="molecule type" value="Genomic_DNA"/>
</dbReference>
<reference evidence="2 10" key="6">
    <citation type="submission" date="2019-11" db="EMBL/GenBank/DDBJ databases">
        <title>Genomes of ocular Pseudomonas aeruginosa isolates.</title>
        <authorList>
            <person name="Khan M."/>
            <person name="Rice S.A."/>
            <person name="Willcox M.D.P."/>
            <person name="Stapleton F."/>
        </authorList>
    </citation>
    <scope>NUCLEOTIDE SEQUENCE [LARGE SCALE GENOMIC DNA]</scope>
    <source>
        <strain evidence="2 10">PA221</strain>
    </source>
</reference>
<reference evidence="6" key="9">
    <citation type="submission" date="2023-10" db="EMBL/GenBank/DDBJ databases">
        <title>Pathogen: clinical or host-associated sample.</title>
        <authorList>
            <person name="Hergert J."/>
            <person name="Casey R."/>
            <person name="Wagner J."/>
            <person name="Young E.L."/>
            <person name="Oakeson K.F."/>
        </authorList>
    </citation>
    <scope>NUCLEOTIDE SEQUENCE</scope>
    <source>
        <strain evidence="6">2021CK-01020</strain>
    </source>
</reference>
<reference evidence="5 9" key="5">
    <citation type="submission" date="2019-01" db="EMBL/GenBank/DDBJ databases">
        <title>The Pseudomonas aeruginosa pan-genome provides new insights on its population structure, horizontal gene transfer and pathogenicity.</title>
        <authorList>
            <person name="Freschi L."/>
            <person name="Vincent A.T."/>
            <person name="Jeukens J."/>
            <person name="Emond-Rheault J.-G."/>
            <person name="Kukavica-Ibrulj I."/>
            <person name="Dupont M.-J."/>
            <person name="Charette S.J."/>
            <person name="Boyle B."/>
            <person name="Levesque R.C."/>
        </authorList>
    </citation>
    <scope>NUCLEOTIDE SEQUENCE [LARGE SCALE GENOMIC DNA]</scope>
    <source>
        <strain evidence="5 9">PA-W36</strain>
    </source>
</reference>
<dbReference type="Proteomes" id="UP000433532">
    <property type="component" value="Unassembled WGS sequence"/>
</dbReference>
<organism evidence="2 10">
    <name type="scientific">Pseudomonas aeruginosa</name>
    <dbReference type="NCBI Taxonomy" id="287"/>
    <lineage>
        <taxon>Bacteria</taxon>
        <taxon>Pseudomonadati</taxon>
        <taxon>Pseudomonadota</taxon>
        <taxon>Gammaproteobacteria</taxon>
        <taxon>Pseudomonadales</taxon>
        <taxon>Pseudomonadaceae</taxon>
        <taxon>Pseudomonas</taxon>
    </lineage>
</organism>
<evidence type="ECO:0000313" key="7">
    <source>
        <dbReference type="Proteomes" id="UP000045039"/>
    </source>
</evidence>
<dbReference type="Proteomes" id="UP000644192">
    <property type="component" value="Unassembled WGS sequence"/>
</dbReference>